<dbReference type="PANTHER" id="PTHR42812">
    <property type="entry name" value="BETA-XYLOSIDASE"/>
    <property type="match status" value="1"/>
</dbReference>
<dbReference type="InterPro" id="IPR051795">
    <property type="entry name" value="Glycosyl_Hydrlase_43"/>
</dbReference>
<dbReference type="GO" id="GO:0005975">
    <property type="term" value="P:carbohydrate metabolic process"/>
    <property type="evidence" value="ECO:0007669"/>
    <property type="project" value="InterPro"/>
</dbReference>
<dbReference type="InterPro" id="IPR013320">
    <property type="entry name" value="ConA-like_dom_sf"/>
</dbReference>
<accession>A0A1N6EBA9</accession>
<dbReference type="SUPFAM" id="SSF49899">
    <property type="entry name" value="Concanavalin A-like lectins/glucanases"/>
    <property type="match status" value="1"/>
</dbReference>
<dbReference type="PROSITE" id="PS51257">
    <property type="entry name" value="PROKAR_LIPOPROTEIN"/>
    <property type="match status" value="1"/>
</dbReference>
<keyword evidence="3 6" id="KW-0326">Glycosidase</keyword>
<dbReference type="Pfam" id="PF04616">
    <property type="entry name" value="Glyco_hydro_43"/>
    <property type="match status" value="1"/>
</dbReference>
<name>A0A1N6EBA9_9BACT</name>
<gene>
    <name evidence="8" type="ORF">SAMN05444394_1932</name>
</gene>
<dbReference type="CDD" id="cd08999">
    <property type="entry name" value="GH43_ABN-like"/>
    <property type="match status" value="1"/>
</dbReference>
<organism evidence="8 9">
    <name type="scientific">Algoriphagus halophilus</name>
    <dbReference type="NCBI Taxonomy" id="226505"/>
    <lineage>
        <taxon>Bacteria</taxon>
        <taxon>Pseudomonadati</taxon>
        <taxon>Bacteroidota</taxon>
        <taxon>Cytophagia</taxon>
        <taxon>Cytophagales</taxon>
        <taxon>Cyclobacteriaceae</taxon>
        <taxon>Algoriphagus</taxon>
    </lineage>
</organism>
<dbReference type="EMBL" id="FSRC01000001">
    <property type="protein sequence ID" value="SIN80318.1"/>
    <property type="molecule type" value="Genomic_DNA"/>
</dbReference>
<dbReference type="SUPFAM" id="SSF75005">
    <property type="entry name" value="Arabinanase/levansucrase/invertase"/>
    <property type="match status" value="1"/>
</dbReference>
<comment type="similarity">
    <text evidence="1 6">Belongs to the glycosyl hydrolase 43 family.</text>
</comment>
<sequence length="518" mass="57991">MRLLSFFALVLLLASCKTKLDQTNEPSQTAVFQTQVIPGELPDPSVIEVDGTFYATGSSNDWGPLYPIYESSDLRNWRFVNYVFKEIPEWTSSSFWAPELFYRDGKFYCYYTAKRKDGVSVIGVASTEDISSGFEDHGQLLEWGNESIDAFVFQEGNELYVSWKAYGLNPDKPIQLLGAALSEDGLQLKGEVFEMLTAESGNWEKGGIEGQSIVEKDGYLYLLYSGNACCGASCDYMVGVARAKSFQGPWEKYPGNPILTGNQNWKCPGHGTAIQTGDDWYYLYHAYPTAGFPYLGRAAVLSQFFWNEAEAWPYFKVNDQSSQPSHLKKDFKDEFNSEKLGAVWRYDIPNYEQEVSTDSGKLVMVDKNRDPSNPSGAFIGVNPEAADFTMEAAVLANSDALSGIALYATKQNSVGLGVENGELVLWKVKDGSLEILHERNLGQEDRVRLRATVEQGYRLNFEYSLDGKAWSPVTNDQNGASQVEGDHLDFWSWGIKAGLFVRGEENSKGEFENFKLTY</sequence>
<feature type="active site" description="Proton acceptor" evidence="4">
    <location>
        <position position="43"/>
    </location>
</feature>
<dbReference type="Gene3D" id="2.115.10.20">
    <property type="entry name" value="Glycosyl hydrolase domain, family 43"/>
    <property type="match status" value="1"/>
</dbReference>
<evidence type="ECO:0000256" key="3">
    <source>
        <dbReference type="ARBA" id="ARBA00023295"/>
    </source>
</evidence>
<evidence type="ECO:0000256" key="5">
    <source>
        <dbReference type="PIRSR" id="PIRSR606710-2"/>
    </source>
</evidence>
<evidence type="ECO:0000313" key="9">
    <source>
        <dbReference type="Proteomes" id="UP000185221"/>
    </source>
</evidence>
<protein>
    <submittedName>
        <fullName evidence="8">Beta-xylosidase</fullName>
    </submittedName>
</protein>
<evidence type="ECO:0000256" key="1">
    <source>
        <dbReference type="ARBA" id="ARBA00009865"/>
    </source>
</evidence>
<evidence type="ECO:0000256" key="6">
    <source>
        <dbReference type="RuleBase" id="RU361187"/>
    </source>
</evidence>
<dbReference type="STRING" id="226505.SAMN05444394_1932"/>
<evidence type="ECO:0000259" key="7">
    <source>
        <dbReference type="Pfam" id="PF17851"/>
    </source>
</evidence>
<keyword evidence="2 6" id="KW-0378">Hydrolase</keyword>
<dbReference type="RefSeq" id="WP_074224607.1">
    <property type="nucleotide sequence ID" value="NZ_FSRC01000001.1"/>
</dbReference>
<dbReference type="Gene3D" id="2.60.120.200">
    <property type="match status" value="1"/>
</dbReference>
<dbReference type="InterPro" id="IPR041542">
    <property type="entry name" value="GH43_C2"/>
</dbReference>
<proteinExistence type="inferred from homology"/>
<feature type="domain" description="Beta-xylosidase C-terminal Concanavalin A-like" evidence="7">
    <location>
        <begin position="332"/>
        <end position="508"/>
    </location>
</feature>
<reference evidence="9" key="1">
    <citation type="submission" date="2016-11" db="EMBL/GenBank/DDBJ databases">
        <authorList>
            <person name="Varghese N."/>
            <person name="Submissions S."/>
        </authorList>
    </citation>
    <scope>NUCLEOTIDE SEQUENCE [LARGE SCALE GENOMIC DNA]</scope>
    <source>
        <strain evidence="9">DSM 15292</strain>
    </source>
</reference>
<dbReference type="GO" id="GO:0004553">
    <property type="term" value="F:hydrolase activity, hydrolyzing O-glycosyl compounds"/>
    <property type="evidence" value="ECO:0007669"/>
    <property type="project" value="InterPro"/>
</dbReference>
<dbReference type="InterPro" id="IPR006710">
    <property type="entry name" value="Glyco_hydro_43"/>
</dbReference>
<dbReference type="OrthoDB" id="9801455at2"/>
<evidence type="ECO:0000313" key="8">
    <source>
        <dbReference type="EMBL" id="SIN80318.1"/>
    </source>
</evidence>
<dbReference type="AlphaFoldDB" id="A0A1N6EBA9"/>
<dbReference type="PANTHER" id="PTHR42812:SF5">
    <property type="entry name" value="ENDO-ARABINASE"/>
    <property type="match status" value="1"/>
</dbReference>
<dbReference type="InterPro" id="IPR023296">
    <property type="entry name" value="Glyco_hydro_beta-prop_sf"/>
</dbReference>
<evidence type="ECO:0000256" key="4">
    <source>
        <dbReference type="PIRSR" id="PIRSR606710-1"/>
    </source>
</evidence>
<evidence type="ECO:0000256" key="2">
    <source>
        <dbReference type="ARBA" id="ARBA00022801"/>
    </source>
</evidence>
<dbReference type="Pfam" id="PF17851">
    <property type="entry name" value="GH43_C2"/>
    <property type="match status" value="1"/>
</dbReference>
<feature type="site" description="Important for catalytic activity, responsible for pKa modulation of the active site Glu and correct orientation of both the proton donor and substrate" evidence="5">
    <location>
        <position position="149"/>
    </location>
</feature>
<keyword evidence="9" id="KW-1185">Reference proteome</keyword>
<dbReference type="Proteomes" id="UP000185221">
    <property type="component" value="Unassembled WGS sequence"/>
</dbReference>
<feature type="active site" description="Proton donor" evidence="4">
    <location>
        <position position="209"/>
    </location>
</feature>